<evidence type="ECO:0000256" key="8">
    <source>
        <dbReference type="SAM" id="Phobius"/>
    </source>
</evidence>
<keyword evidence="11" id="KW-1185">Reference proteome</keyword>
<dbReference type="GO" id="GO:0016747">
    <property type="term" value="F:acyltransferase activity, transferring groups other than amino-acyl groups"/>
    <property type="evidence" value="ECO:0007669"/>
    <property type="project" value="InterPro"/>
</dbReference>
<dbReference type="AlphaFoldDB" id="A0AAV6MB81"/>
<dbReference type="Pfam" id="PF00583">
    <property type="entry name" value="Acetyltransf_1"/>
    <property type="match status" value="1"/>
</dbReference>
<dbReference type="EC" id="3.2.1.78" evidence="4"/>
<organism evidence="10 11">
    <name type="scientific">Cucurbita argyrosperma subsp. sororia</name>
    <dbReference type="NCBI Taxonomy" id="37648"/>
    <lineage>
        <taxon>Eukaryota</taxon>
        <taxon>Viridiplantae</taxon>
        <taxon>Streptophyta</taxon>
        <taxon>Embryophyta</taxon>
        <taxon>Tracheophyta</taxon>
        <taxon>Spermatophyta</taxon>
        <taxon>Magnoliopsida</taxon>
        <taxon>eudicotyledons</taxon>
        <taxon>Gunneridae</taxon>
        <taxon>Pentapetalae</taxon>
        <taxon>rosids</taxon>
        <taxon>fabids</taxon>
        <taxon>Cucurbitales</taxon>
        <taxon>Cucurbitaceae</taxon>
        <taxon>Cucurbiteae</taxon>
        <taxon>Cucurbita</taxon>
    </lineage>
</organism>
<dbReference type="GO" id="GO:0005576">
    <property type="term" value="C:extracellular region"/>
    <property type="evidence" value="ECO:0007669"/>
    <property type="project" value="UniProtKB-SubCell"/>
</dbReference>
<comment type="subcellular location">
    <subcellularLocation>
        <location evidence="2">Secreted</location>
    </subcellularLocation>
</comment>
<dbReference type="GO" id="GO:0016985">
    <property type="term" value="F:mannan endo-1,4-beta-mannosidase activity"/>
    <property type="evidence" value="ECO:0007669"/>
    <property type="project" value="UniProtKB-EC"/>
</dbReference>
<dbReference type="Pfam" id="PF26410">
    <property type="entry name" value="GH5_mannosidase"/>
    <property type="match status" value="1"/>
</dbReference>
<keyword evidence="8" id="KW-1133">Transmembrane helix</keyword>
<dbReference type="PROSITE" id="PS51186">
    <property type="entry name" value="GNAT"/>
    <property type="match status" value="1"/>
</dbReference>
<gene>
    <name evidence="10" type="primary">MAN6</name>
    <name evidence="10" type="ORF">SDJN03_23211</name>
</gene>
<comment type="similarity">
    <text evidence="3">Belongs to the glycosyl hydrolase 5 (cellulase A) family.</text>
</comment>
<keyword evidence="6" id="KW-0378">Hydrolase</keyword>
<dbReference type="Proteomes" id="UP000685013">
    <property type="component" value="Chromosome 15"/>
</dbReference>
<evidence type="ECO:0000313" key="11">
    <source>
        <dbReference type="Proteomes" id="UP000685013"/>
    </source>
</evidence>
<keyword evidence="7" id="KW-0326">Glycosidase</keyword>
<dbReference type="EMBL" id="JAGKQH010000015">
    <property type="protein sequence ID" value="KAG6578763.1"/>
    <property type="molecule type" value="Genomic_DNA"/>
</dbReference>
<evidence type="ECO:0000313" key="10">
    <source>
        <dbReference type="EMBL" id="KAG6578763.1"/>
    </source>
</evidence>
<feature type="domain" description="N-acetyltransferase" evidence="9">
    <location>
        <begin position="701"/>
        <end position="902"/>
    </location>
</feature>
<keyword evidence="8" id="KW-0812">Transmembrane</keyword>
<evidence type="ECO:0000256" key="3">
    <source>
        <dbReference type="ARBA" id="ARBA00005641"/>
    </source>
</evidence>
<comment type="caution">
    <text evidence="10">The sequence shown here is derived from an EMBL/GenBank/DDBJ whole genome shotgun (WGS) entry which is preliminary data.</text>
</comment>
<dbReference type="FunFam" id="3.40.630.30:FF:000198">
    <property type="entry name" value="Acyl-CoA N-acyltransferases (NAT) superfamily protein"/>
    <property type="match status" value="1"/>
</dbReference>
<dbReference type="InterPro" id="IPR045053">
    <property type="entry name" value="MAN-like"/>
</dbReference>
<dbReference type="FunFam" id="3.20.20.80:FF:000012">
    <property type="entry name" value="Mannan endo-1,4-beta-mannosidase 6"/>
    <property type="match status" value="1"/>
</dbReference>
<dbReference type="PANTHER" id="PTHR31451">
    <property type="match status" value="1"/>
</dbReference>
<dbReference type="GO" id="GO:0000272">
    <property type="term" value="P:polysaccharide catabolic process"/>
    <property type="evidence" value="ECO:0007669"/>
    <property type="project" value="InterPro"/>
</dbReference>
<evidence type="ECO:0000256" key="6">
    <source>
        <dbReference type="ARBA" id="ARBA00022801"/>
    </source>
</evidence>
<dbReference type="PANTHER" id="PTHR31451:SF54">
    <property type="entry name" value="MANNAN ENDO-1,4-BETA-MANNOSIDASE 6"/>
    <property type="match status" value="1"/>
</dbReference>
<dbReference type="InterPro" id="IPR001547">
    <property type="entry name" value="Glyco_hydro_5"/>
</dbReference>
<evidence type="ECO:0000256" key="5">
    <source>
        <dbReference type="ARBA" id="ARBA00022525"/>
    </source>
</evidence>
<evidence type="ECO:0000256" key="2">
    <source>
        <dbReference type="ARBA" id="ARBA00004613"/>
    </source>
</evidence>
<name>A0AAV6MB81_9ROSI</name>
<keyword evidence="8" id="KW-0472">Membrane</keyword>
<feature type="transmembrane region" description="Helical" evidence="8">
    <location>
        <begin position="70"/>
        <end position="90"/>
    </location>
</feature>
<feature type="non-terminal residue" evidence="10">
    <location>
        <position position="1"/>
    </location>
</feature>
<sequence>MNLVRSWGAKRAAFNERKLKKKKRSGAVIFSGSDSSLCSVPLRRSVPLRTMPSLFIPLTTFRRGTFKERICIYSSKMVVQTCAGFLIFIFSVEHTVSSFVEGDGDGDDQQFDFSVEDVPENHFTYSDMSNGFDGVVQKKNDAWSMVETRQNQFVVDGQPFYVNGFNTYWLMVFAADQSTRGKVTEVFKQASSVGFTVCRTWAFNDGQWRALQKSPSVYDEEVFKALDFVISEAKKYKIRLILSLANNWEAYGGKAQYVKWGRAAGLNLTSDDDFFSDPTLRSYYKAHVATVLNRVNTYTNVMYKEDPTIFAWELMNEPRCTSDPSGDKLQGWIQEMAVFVKSMDPKHLVEVGLEGFYGPSTPNRVQLNPNTYAQQVGTDFIRNHKVLGVDFASVHIYADTWVSPSVSDTHLQFTKSWMDAHIEDAEKYLGMPVIFAEFGVSSKDPGYNSTFRDAVLNLVYKTLLGSTKKGGSGGGSLVWQLFPDGTDYMDDGYAIVLSKSPSTSNIISLHSTRLSIFNSICSMRCRWGCKKKNLMDLIFPDHHDHDEIESSILEASELPLLETCVREDLTSSIHIATNNPQAITTVSSDADRTCGGSIACKSFILFIQQAQFLRNTENRRRNWIALEMRAISLGLTVSSTSSSSSSSYTSLTPSTFRNFNSNKSAFAHGVSLLSPPKSCPGAGVCKASQVFDLFPTVTPEITVREARIEDCWEVAETHCSSFFPEYSFPLDFVLRVDRLVAMLYRLSVPNGCRRVCLVAVIGGSQNDAFLIGPDDFKIGGFDGKVSLNKGYVAGILTLDTVADFLPRKGPMRQRRTGIAYISNVAVRERFRRKGIAKKLILKAEAEARNWGCRAIALHCDTSNPGATKLYRGQGFKTIKVPEGANWPRPKTSPDIKYSFMMKLLKNPASI</sequence>
<accession>A0AAV6MB81</accession>
<reference evidence="10 11" key="1">
    <citation type="journal article" date="2021" name="Hortic Res">
        <title>The domestication of Cucurbita argyrosperma as revealed by the genome of its wild relative.</title>
        <authorList>
            <person name="Barrera-Redondo J."/>
            <person name="Sanchez-de la Vega G."/>
            <person name="Aguirre-Liguori J.A."/>
            <person name="Castellanos-Morales G."/>
            <person name="Gutierrez-Guerrero Y.T."/>
            <person name="Aguirre-Dugua X."/>
            <person name="Aguirre-Planter E."/>
            <person name="Tenaillon M.I."/>
            <person name="Lira-Saade R."/>
            <person name="Eguiarte L.E."/>
        </authorList>
    </citation>
    <scope>NUCLEOTIDE SEQUENCE [LARGE SCALE GENOMIC DNA]</scope>
    <source>
        <strain evidence="10">JBR-2021</strain>
    </source>
</reference>
<protein>
    <recommendedName>
        <fullName evidence="4">mannan endo-1,4-beta-mannosidase</fullName>
        <ecNumber evidence="4">3.2.1.78</ecNumber>
    </recommendedName>
</protein>
<dbReference type="InterPro" id="IPR000182">
    <property type="entry name" value="GNAT_dom"/>
</dbReference>
<dbReference type="CDD" id="cd04301">
    <property type="entry name" value="NAT_SF"/>
    <property type="match status" value="1"/>
</dbReference>
<evidence type="ECO:0000256" key="7">
    <source>
        <dbReference type="ARBA" id="ARBA00023295"/>
    </source>
</evidence>
<evidence type="ECO:0000259" key="9">
    <source>
        <dbReference type="PROSITE" id="PS51186"/>
    </source>
</evidence>
<evidence type="ECO:0000256" key="1">
    <source>
        <dbReference type="ARBA" id="ARBA00001678"/>
    </source>
</evidence>
<evidence type="ECO:0000256" key="4">
    <source>
        <dbReference type="ARBA" id="ARBA00012706"/>
    </source>
</evidence>
<comment type="catalytic activity">
    <reaction evidence="1">
        <text>Random hydrolysis of (1-&gt;4)-beta-D-mannosidic linkages in mannans, galactomannans and glucomannans.</text>
        <dbReference type="EC" id="3.2.1.78"/>
    </reaction>
</comment>
<keyword evidence="5" id="KW-0964">Secreted</keyword>
<proteinExistence type="inferred from homology"/>